<evidence type="ECO:0000256" key="1">
    <source>
        <dbReference type="SAM" id="SignalP"/>
    </source>
</evidence>
<comment type="caution">
    <text evidence="2">The sequence shown here is derived from an EMBL/GenBank/DDBJ whole genome shotgun (WGS) entry which is preliminary data.</text>
</comment>
<dbReference type="Proteomes" id="UP000653305">
    <property type="component" value="Unassembled WGS sequence"/>
</dbReference>
<evidence type="ECO:0000313" key="3">
    <source>
        <dbReference type="Proteomes" id="UP000653305"/>
    </source>
</evidence>
<feature type="signal peptide" evidence="1">
    <location>
        <begin position="1"/>
        <end position="19"/>
    </location>
</feature>
<dbReference type="EMBL" id="BMAC01001271">
    <property type="protein sequence ID" value="GFQ06601.1"/>
    <property type="molecule type" value="Genomic_DNA"/>
</dbReference>
<organism evidence="2 3">
    <name type="scientific">Phtheirospermum japonicum</name>
    <dbReference type="NCBI Taxonomy" id="374723"/>
    <lineage>
        <taxon>Eukaryota</taxon>
        <taxon>Viridiplantae</taxon>
        <taxon>Streptophyta</taxon>
        <taxon>Embryophyta</taxon>
        <taxon>Tracheophyta</taxon>
        <taxon>Spermatophyta</taxon>
        <taxon>Magnoliopsida</taxon>
        <taxon>eudicotyledons</taxon>
        <taxon>Gunneridae</taxon>
        <taxon>Pentapetalae</taxon>
        <taxon>asterids</taxon>
        <taxon>lamiids</taxon>
        <taxon>Lamiales</taxon>
        <taxon>Orobanchaceae</taxon>
        <taxon>Orobanchaceae incertae sedis</taxon>
        <taxon>Phtheirospermum</taxon>
    </lineage>
</organism>
<gene>
    <name evidence="2" type="ORF">PHJA_002804100</name>
</gene>
<sequence length="153" mass="17563">MWGLISKIVNNILALTILAIFNNLDCISQSYFSGAVRYSEEIVERGDRDIINHLQEEYPWIKIFTLEMFLVWHIILQSLSDFVDLYATIEEGEGRNALELVKSVSDKHLDLLRPSARYYSMFKGYGVLGHIVDRNPSSDFLALVLLLASMWSC</sequence>
<dbReference type="AlphaFoldDB" id="A0A830D3H8"/>
<reference evidence="2" key="1">
    <citation type="submission" date="2020-07" db="EMBL/GenBank/DDBJ databases">
        <title>Ethylene signaling mediates host invasion by parasitic plants.</title>
        <authorList>
            <person name="Yoshida S."/>
        </authorList>
    </citation>
    <scope>NUCLEOTIDE SEQUENCE</scope>
    <source>
        <strain evidence="2">Okayama</strain>
    </source>
</reference>
<evidence type="ECO:0000313" key="2">
    <source>
        <dbReference type="EMBL" id="GFQ06601.1"/>
    </source>
</evidence>
<protein>
    <submittedName>
        <fullName evidence="2">Uncharacterized protein</fullName>
    </submittedName>
</protein>
<keyword evidence="3" id="KW-1185">Reference proteome</keyword>
<keyword evidence="1" id="KW-0732">Signal</keyword>
<feature type="chain" id="PRO_5032857833" evidence="1">
    <location>
        <begin position="20"/>
        <end position="153"/>
    </location>
</feature>
<proteinExistence type="predicted"/>
<dbReference type="OrthoDB" id="1922941at2759"/>
<name>A0A830D3H8_9LAMI</name>
<accession>A0A830D3H8</accession>